<organism evidence="1 2">
    <name type="scientific">Candidatus Uhrbacteria bacterium CG_4_9_14_3_um_filter_41_35</name>
    <dbReference type="NCBI Taxonomy" id="1975034"/>
    <lineage>
        <taxon>Bacteria</taxon>
        <taxon>Candidatus Uhriibacteriota</taxon>
    </lineage>
</organism>
<sequence length="112" mass="12930">MLLLLLVMSPAGAYELPNFGSWTLKSNDAVYVEGVYHYQVYTKRRQTISLITTWDLTPIAVMKRDHRGTENYLYVLGAWLLVDEIRTFVPNRDEGTLTITYTVDGLQKITVW</sequence>
<name>A0A2M7XGE9_9BACT</name>
<proteinExistence type="predicted"/>
<reference evidence="2" key="1">
    <citation type="submission" date="2017-09" db="EMBL/GenBank/DDBJ databases">
        <title>Depth-based differentiation of microbial function through sediment-hosted aquifers and enrichment of novel symbionts in the deep terrestrial subsurface.</title>
        <authorList>
            <person name="Probst A.J."/>
            <person name="Ladd B."/>
            <person name="Jarett J.K."/>
            <person name="Geller-Mcgrath D.E."/>
            <person name="Sieber C.M.K."/>
            <person name="Emerson J.B."/>
            <person name="Anantharaman K."/>
            <person name="Thomas B.C."/>
            <person name="Malmstrom R."/>
            <person name="Stieglmeier M."/>
            <person name="Klingl A."/>
            <person name="Woyke T."/>
            <person name="Ryan C.M."/>
            <person name="Banfield J.F."/>
        </authorList>
    </citation>
    <scope>NUCLEOTIDE SEQUENCE [LARGE SCALE GENOMIC DNA]</scope>
</reference>
<gene>
    <name evidence="1" type="ORF">CO173_00985</name>
</gene>
<evidence type="ECO:0000313" key="2">
    <source>
        <dbReference type="Proteomes" id="UP000231263"/>
    </source>
</evidence>
<dbReference type="EMBL" id="PFWT01000006">
    <property type="protein sequence ID" value="PJA46947.1"/>
    <property type="molecule type" value="Genomic_DNA"/>
</dbReference>
<dbReference type="AlphaFoldDB" id="A0A2M7XGE9"/>
<dbReference type="Proteomes" id="UP000231263">
    <property type="component" value="Unassembled WGS sequence"/>
</dbReference>
<evidence type="ECO:0000313" key="1">
    <source>
        <dbReference type="EMBL" id="PJA46947.1"/>
    </source>
</evidence>
<comment type="caution">
    <text evidence="1">The sequence shown here is derived from an EMBL/GenBank/DDBJ whole genome shotgun (WGS) entry which is preliminary data.</text>
</comment>
<protein>
    <submittedName>
        <fullName evidence="1">Uncharacterized protein</fullName>
    </submittedName>
</protein>
<accession>A0A2M7XGE9</accession>